<reference evidence="2 3" key="1">
    <citation type="submission" date="2017-11" db="EMBL/GenBank/DDBJ databases">
        <title>De-novo sequencing of pomegranate (Punica granatum L.) genome.</title>
        <authorList>
            <person name="Akparov Z."/>
            <person name="Amiraslanov A."/>
            <person name="Hajiyeva S."/>
            <person name="Abbasov M."/>
            <person name="Kaur K."/>
            <person name="Hamwieh A."/>
            <person name="Solovyev V."/>
            <person name="Salamov A."/>
            <person name="Braich B."/>
            <person name="Kosarev P."/>
            <person name="Mahmoud A."/>
            <person name="Hajiyev E."/>
            <person name="Babayeva S."/>
            <person name="Izzatullayeva V."/>
            <person name="Mammadov A."/>
            <person name="Mammadov A."/>
            <person name="Sharifova S."/>
            <person name="Ojaghi J."/>
            <person name="Eynullazada K."/>
            <person name="Bayramov B."/>
            <person name="Abdulazimova A."/>
            <person name="Shahmuradov I."/>
        </authorList>
    </citation>
    <scope>NUCLEOTIDE SEQUENCE [LARGE SCALE GENOMIC DNA]</scope>
    <source>
        <strain evidence="3">cv. AG2017</strain>
        <tissue evidence="2">Leaf</tissue>
    </source>
</reference>
<name>A0A2I0IPC6_PUNGR</name>
<comment type="caution">
    <text evidence="2">The sequence shown here is derived from an EMBL/GenBank/DDBJ whole genome shotgun (WGS) entry which is preliminary data.</text>
</comment>
<sequence>MAHDGDSARLLRSNYNYALLYPFYFQTATQPTPSLPHPLHLHHRRPSTIVAAPPSSLPNIHLRRLHLPLPISIKSKKLDLAMPWPDPTLPMGDLERETTISLEAQYGFPQSGLEDPSARFSWPSPNPSLE</sequence>
<dbReference type="AlphaFoldDB" id="A0A2I0IPC6"/>
<gene>
    <name evidence="2" type="ORF">CRG98_033763</name>
</gene>
<feature type="region of interest" description="Disordered" evidence="1">
    <location>
        <begin position="105"/>
        <end position="130"/>
    </location>
</feature>
<proteinExistence type="predicted"/>
<dbReference type="EMBL" id="PGOL01002696">
    <property type="protein sequence ID" value="PKI45842.1"/>
    <property type="molecule type" value="Genomic_DNA"/>
</dbReference>
<evidence type="ECO:0000256" key="1">
    <source>
        <dbReference type="SAM" id="MobiDB-lite"/>
    </source>
</evidence>
<organism evidence="2 3">
    <name type="scientific">Punica granatum</name>
    <name type="common">Pomegranate</name>
    <dbReference type="NCBI Taxonomy" id="22663"/>
    <lineage>
        <taxon>Eukaryota</taxon>
        <taxon>Viridiplantae</taxon>
        <taxon>Streptophyta</taxon>
        <taxon>Embryophyta</taxon>
        <taxon>Tracheophyta</taxon>
        <taxon>Spermatophyta</taxon>
        <taxon>Magnoliopsida</taxon>
        <taxon>eudicotyledons</taxon>
        <taxon>Gunneridae</taxon>
        <taxon>Pentapetalae</taxon>
        <taxon>rosids</taxon>
        <taxon>malvids</taxon>
        <taxon>Myrtales</taxon>
        <taxon>Lythraceae</taxon>
        <taxon>Punica</taxon>
    </lineage>
</organism>
<evidence type="ECO:0000313" key="2">
    <source>
        <dbReference type="EMBL" id="PKI45842.1"/>
    </source>
</evidence>
<dbReference type="Proteomes" id="UP000233551">
    <property type="component" value="Unassembled WGS sequence"/>
</dbReference>
<protein>
    <submittedName>
        <fullName evidence="2">Uncharacterized protein</fullName>
    </submittedName>
</protein>
<keyword evidence="3" id="KW-1185">Reference proteome</keyword>
<evidence type="ECO:0000313" key="3">
    <source>
        <dbReference type="Proteomes" id="UP000233551"/>
    </source>
</evidence>
<accession>A0A2I0IPC6</accession>